<dbReference type="AlphaFoldDB" id="A0A6G1GN27"/>
<comment type="similarity">
    <text evidence="3 8">Belongs to the ATP25 family.</text>
</comment>
<protein>
    <recommendedName>
        <fullName evidence="8">ATPase synthesis protein 25</fullName>
    </recommendedName>
</protein>
<comment type="subcellular location">
    <subcellularLocation>
        <location evidence="2 8">Mitochondrion inner membrane</location>
        <topology evidence="2 8">Peripheral membrane protein</topology>
        <orientation evidence="2 8">Matrix side</orientation>
    </subcellularLocation>
</comment>
<dbReference type="PANTHER" id="PTHR28087:SF1">
    <property type="entry name" value="ATPASE SYNTHESIS PROTEIN 25, MITOCHONDRIAL"/>
    <property type="match status" value="1"/>
</dbReference>
<dbReference type="PANTHER" id="PTHR28087">
    <property type="entry name" value="ATPASE SYNTHESIS PROTEIN 25, MITOCHONDRIAL"/>
    <property type="match status" value="1"/>
</dbReference>
<dbReference type="Proteomes" id="UP000800041">
    <property type="component" value="Unassembled WGS sequence"/>
</dbReference>
<feature type="region of interest" description="Disordered" evidence="9">
    <location>
        <begin position="34"/>
        <end position="77"/>
    </location>
</feature>
<feature type="compositionally biased region" description="Basic and acidic residues" evidence="9">
    <location>
        <begin position="106"/>
        <end position="126"/>
    </location>
</feature>
<name>A0A6G1GN27_9PEZI</name>
<dbReference type="OrthoDB" id="107372at2759"/>
<evidence type="ECO:0000313" key="10">
    <source>
        <dbReference type="EMBL" id="KAF1982220.1"/>
    </source>
</evidence>
<dbReference type="GO" id="GO:0048255">
    <property type="term" value="P:mRNA stabilization"/>
    <property type="evidence" value="ECO:0007669"/>
    <property type="project" value="TreeGrafter"/>
</dbReference>
<evidence type="ECO:0000256" key="7">
    <source>
        <dbReference type="ARBA" id="ARBA00023136"/>
    </source>
</evidence>
<feature type="region of interest" description="Disordered" evidence="9">
    <location>
        <begin position="313"/>
        <end position="356"/>
    </location>
</feature>
<comment type="function">
    <text evidence="1">Probable mitochondrial mRNA stabilization factor.</text>
</comment>
<evidence type="ECO:0000256" key="8">
    <source>
        <dbReference type="RuleBase" id="RU367062"/>
    </source>
</evidence>
<evidence type="ECO:0000256" key="6">
    <source>
        <dbReference type="ARBA" id="ARBA00023128"/>
    </source>
</evidence>
<keyword evidence="11" id="KW-1185">Reference proteome</keyword>
<evidence type="ECO:0000256" key="1">
    <source>
        <dbReference type="ARBA" id="ARBA00003470"/>
    </source>
</evidence>
<dbReference type="EMBL" id="ML977187">
    <property type="protein sequence ID" value="KAF1982220.1"/>
    <property type="molecule type" value="Genomic_DNA"/>
</dbReference>
<keyword evidence="5 8" id="KW-0809">Transit peptide</keyword>
<evidence type="ECO:0000256" key="3">
    <source>
        <dbReference type="ARBA" id="ARBA00010787"/>
    </source>
</evidence>
<evidence type="ECO:0000256" key="2">
    <source>
        <dbReference type="ARBA" id="ARBA00004443"/>
    </source>
</evidence>
<evidence type="ECO:0000256" key="5">
    <source>
        <dbReference type="ARBA" id="ARBA00022946"/>
    </source>
</evidence>
<accession>A0A6G1GN27</accession>
<dbReference type="FunFam" id="3.30.460.10:FF:000044">
    <property type="entry name" value="ATPase synthesis protein 25, mitochondrial"/>
    <property type="match status" value="1"/>
</dbReference>
<organism evidence="10 11">
    <name type="scientific">Aulographum hederae CBS 113979</name>
    <dbReference type="NCBI Taxonomy" id="1176131"/>
    <lineage>
        <taxon>Eukaryota</taxon>
        <taxon>Fungi</taxon>
        <taxon>Dikarya</taxon>
        <taxon>Ascomycota</taxon>
        <taxon>Pezizomycotina</taxon>
        <taxon>Dothideomycetes</taxon>
        <taxon>Pleosporomycetidae</taxon>
        <taxon>Aulographales</taxon>
        <taxon>Aulographaceae</taxon>
    </lineage>
</organism>
<keyword evidence="4 8" id="KW-0999">Mitochondrion inner membrane</keyword>
<evidence type="ECO:0000313" key="11">
    <source>
        <dbReference type="Proteomes" id="UP000800041"/>
    </source>
</evidence>
<evidence type="ECO:0000256" key="4">
    <source>
        <dbReference type="ARBA" id="ARBA00022792"/>
    </source>
</evidence>
<feature type="region of interest" description="Disordered" evidence="9">
    <location>
        <begin position="103"/>
        <end position="129"/>
    </location>
</feature>
<dbReference type="GO" id="GO:0005743">
    <property type="term" value="C:mitochondrial inner membrane"/>
    <property type="evidence" value="ECO:0007669"/>
    <property type="project" value="UniProtKB-SubCell"/>
</dbReference>
<keyword evidence="6 8" id="KW-0496">Mitochondrion</keyword>
<dbReference type="GO" id="GO:0140053">
    <property type="term" value="P:mitochondrial gene expression"/>
    <property type="evidence" value="ECO:0007669"/>
    <property type="project" value="UniProtKB-UniRule"/>
</dbReference>
<reference evidence="10" key="1">
    <citation type="journal article" date="2020" name="Stud. Mycol.">
        <title>101 Dothideomycetes genomes: a test case for predicting lifestyles and emergence of pathogens.</title>
        <authorList>
            <person name="Haridas S."/>
            <person name="Albert R."/>
            <person name="Binder M."/>
            <person name="Bloem J."/>
            <person name="Labutti K."/>
            <person name="Salamov A."/>
            <person name="Andreopoulos B."/>
            <person name="Baker S."/>
            <person name="Barry K."/>
            <person name="Bills G."/>
            <person name="Bluhm B."/>
            <person name="Cannon C."/>
            <person name="Castanera R."/>
            <person name="Culley D."/>
            <person name="Daum C."/>
            <person name="Ezra D."/>
            <person name="Gonzalez J."/>
            <person name="Henrissat B."/>
            <person name="Kuo A."/>
            <person name="Liang C."/>
            <person name="Lipzen A."/>
            <person name="Lutzoni F."/>
            <person name="Magnuson J."/>
            <person name="Mondo S."/>
            <person name="Nolan M."/>
            <person name="Ohm R."/>
            <person name="Pangilinan J."/>
            <person name="Park H.-J."/>
            <person name="Ramirez L."/>
            <person name="Alfaro M."/>
            <person name="Sun H."/>
            <person name="Tritt A."/>
            <person name="Yoshinaga Y."/>
            <person name="Zwiers L.-H."/>
            <person name="Turgeon B."/>
            <person name="Goodwin S."/>
            <person name="Spatafora J."/>
            <person name="Crous P."/>
            <person name="Grigoriev I."/>
        </authorList>
    </citation>
    <scope>NUCLEOTIDE SEQUENCE</scope>
    <source>
        <strain evidence="10">CBS 113979</strain>
    </source>
</reference>
<sequence length="356" mass="40060">MPPMSVSSALSTSARCSYCHIAALRSLLAFTGVELGPRSPERPPRWMNRRFLTTSTPSRSNPTSENADITSENLSPDPLPVQSVKYIPANKPQPAIPWYLQVQSQAKRDRERDSSHPLAERQRIPDLPENSPPILAELLEHVSVDIGLDDLSILDLRAMEPPPALGANLIMVFGTARSEKHVHVSGDRFCRWLRSQYKLRPFADGLLGRNELKLRQKRRAKRVRLMATAGAPDTTVEDDTKTGWVCVNIGRVDPAEGMEESEEQLEGIVGFGTRSNGVALVVQILMEGRREELNLEGLWKRMLNDNLKEQRRLRKRDEQSERNQQEVDEDEQEDDALSQMARLRGSEAGKYAPLLA</sequence>
<dbReference type="InterPro" id="IPR043519">
    <property type="entry name" value="NT_sf"/>
</dbReference>
<gene>
    <name evidence="10" type="ORF">K402DRAFT_397811</name>
</gene>
<feature type="compositionally biased region" description="Polar residues" evidence="9">
    <location>
        <begin position="65"/>
        <end position="74"/>
    </location>
</feature>
<comment type="function">
    <text evidence="8">Mitochondrial mRNA stabilization factor.</text>
</comment>
<keyword evidence="7 8" id="KW-0472">Membrane</keyword>
<dbReference type="InterPro" id="IPR040152">
    <property type="entry name" value="Atp25"/>
</dbReference>
<feature type="compositionally biased region" description="Acidic residues" evidence="9">
    <location>
        <begin position="326"/>
        <end position="336"/>
    </location>
</feature>
<feature type="compositionally biased region" description="Basic and acidic residues" evidence="9">
    <location>
        <begin position="313"/>
        <end position="325"/>
    </location>
</feature>
<proteinExistence type="inferred from homology"/>
<dbReference type="Gene3D" id="3.30.460.10">
    <property type="entry name" value="Beta Polymerase, domain 2"/>
    <property type="match status" value="1"/>
</dbReference>
<evidence type="ECO:0000256" key="9">
    <source>
        <dbReference type="SAM" id="MobiDB-lite"/>
    </source>
</evidence>
<feature type="compositionally biased region" description="Low complexity" evidence="9">
    <location>
        <begin position="53"/>
        <end position="64"/>
    </location>
</feature>